<sequence length="488" mass="56124">MPAYLTGIPVELRLSIVSFLDPWSCFHLALTCREFHTLLSPRLSTSKQLWTRYNTIETRNAGRLIWDVTKEVAENPSIAQYIQDIRLRCDRQWIYEPGLFHYDLFVSNLPPLLPKSLVQTYMKCVQEIVDADPTGVAHANGPCYGYTHGELGGMEDVIRLGSDIPLILILLSLATNLRTLRLSIYNHQNWSPFWRIAEMYSWERSMAPLPFQHLTRVAVLPERAHRVDWDQMNCEIVWAHLILTIPTVTSFAASLMGEGSSTELHSGIVNKKSKVQELLFKRSRFDPEYELERIIKRTEALISFTYEDGGVYVTYDGSFAPRRVTEILSKHSAHSLENLYLYDNDIHGRNDHYGEIAQASLHSFKKLKTLCCPWRVVTGEMDEQSEDELYTEKDLRQVFPHGANLPRSLEVLHLDGEPEERWHWDALFDLLRTSATCLPKLKQLWATNSPPDVLRELEDLTRERGIVLKPLPSSIDGANNPLAELLER</sequence>
<dbReference type="InterPro" id="IPR036047">
    <property type="entry name" value="F-box-like_dom_sf"/>
</dbReference>
<dbReference type="CDD" id="cd09917">
    <property type="entry name" value="F-box_SF"/>
    <property type="match status" value="1"/>
</dbReference>
<dbReference type="SUPFAM" id="SSF81383">
    <property type="entry name" value="F-box domain"/>
    <property type="match status" value="1"/>
</dbReference>
<dbReference type="Pfam" id="PF12937">
    <property type="entry name" value="F-box-like"/>
    <property type="match status" value="1"/>
</dbReference>
<reference evidence="2 3" key="1">
    <citation type="journal article" date="2018" name="Sci. Rep.">
        <title>Comparative genomics provides insights into the lifestyle and reveals functional heterogeneity of dark septate endophytic fungi.</title>
        <authorList>
            <person name="Knapp D.G."/>
            <person name="Nemeth J.B."/>
            <person name="Barry K."/>
            <person name="Hainaut M."/>
            <person name="Henrissat B."/>
            <person name="Johnson J."/>
            <person name="Kuo A."/>
            <person name="Lim J.H.P."/>
            <person name="Lipzen A."/>
            <person name="Nolan M."/>
            <person name="Ohm R.A."/>
            <person name="Tamas L."/>
            <person name="Grigoriev I.V."/>
            <person name="Spatafora J.W."/>
            <person name="Nagy L.G."/>
            <person name="Kovacs G.M."/>
        </authorList>
    </citation>
    <scope>NUCLEOTIDE SEQUENCE [LARGE SCALE GENOMIC DNA]</scope>
    <source>
        <strain evidence="2 3">DSE2036</strain>
    </source>
</reference>
<organism evidence="2 3">
    <name type="scientific">Periconia macrospinosa</name>
    <dbReference type="NCBI Taxonomy" id="97972"/>
    <lineage>
        <taxon>Eukaryota</taxon>
        <taxon>Fungi</taxon>
        <taxon>Dikarya</taxon>
        <taxon>Ascomycota</taxon>
        <taxon>Pezizomycotina</taxon>
        <taxon>Dothideomycetes</taxon>
        <taxon>Pleosporomycetidae</taxon>
        <taxon>Pleosporales</taxon>
        <taxon>Massarineae</taxon>
        <taxon>Periconiaceae</taxon>
        <taxon>Periconia</taxon>
    </lineage>
</organism>
<protein>
    <recommendedName>
        <fullName evidence="1">F-box domain-containing protein</fullName>
    </recommendedName>
</protein>
<dbReference type="AlphaFoldDB" id="A0A2V1D7P8"/>
<feature type="domain" description="F-box" evidence="1">
    <location>
        <begin position="2"/>
        <end position="53"/>
    </location>
</feature>
<dbReference type="InterPro" id="IPR001810">
    <property type="entry name" value="F-box_dom"/>
</dbReference>
<gene>
    <name evidence="2" type="ORF">DM02DRAFT_619174</name>
</gene>
<accession>A0A2V1D7P8</accession>
<evidence type="ECO:0000313" key="3">
    <source>
        <dbReference type="Proteomes" id="UP000244855"/>
    </source>
</evidence>
<proteinExistence type="predicted"/>
<evidence type="ECO:0000313" key="2">
    <source>
        <dbReference type="EMBL" id="PVH93613.1"/>
    </source>
</evidence>
<dbReference type="Proteomes" id="UP000244855">
    <property type="component" value="Unassembled WGS sequence"/>
</dbReference>
<name>A0A2V1D7P8_9PLEO</name>
<dbReference type="OrthoDB" id="5304354at2759"/>
<evidence type="ECO:0000259" key="1">
    <source>
        <dbReference type="PROSITE" id="PS50181"/>
    </source>
</evidence>
<dbReference type="PROSITE" id="PS50181">
    <property type="entry name" value="FBOX"/>
    <property type="match status" value="1"/>
</dbReference>
<dbReference type="EMBL" id="KZ805578">
    <property type="protein sequence ID" value="PVH93613.1"/>
    <property type="molecule type" value="Genomic_DNA"/>
</dbReference>
<keyword evidence="3" id="KW-1185">Reference proteome</keyword>